<dbReference type="InterPro" id="IPR008979">
    <property type="entry name" value="Galactose-bd-like_sf"/>
</dbReference>
<feature type="compositionally biased region" description="Polar residues" evidence="1">
    <location>
        <begin position="1"/>
        <end position="14"/>
    </location>
</feature>
<dbReference type="RefSeq" id="WP_229917928.1">
    <property type="nucleotide sequence ID" value="NZ_BMVN01000066.1"/>
</dbReference>
<proteinExistence type="predicted"/>
<keyword evidence="4" id="KW-1185">Reference proteome</keyword>
<feature type="compositionally biased region" description="Basic and acidic residues" evidence="1">
    <location>
        <begin position="44"/>
        <end position="59"/>
    </location>
</feature>
<dbReference type="InterPro" id="IPR000421">
    <property type="entry name" value="FA58C"/>
</dbReference>
<sequence length="262" mass="27423">MGICRQESSGSSGWASRLTGSDAAASDDVASRITTPSGKAGTVHGDDLARLHRGPGDRSRVDSWLAVDLGGTRTVDRLTLRWEAAAGRAYTVQGSADGQEWTDLASWPVPDVTSRGGRLDVDGRAGFVVRSSAHPVAVYGDTIVLGDGPAAPLLVEALPGAFAETLRELSASDVPQFRDDALRAALTEDHLSLFNLSDQRVTTRVDIPSGALPHPPLRSRQTLTAHGSSFEAELDAATAALLPPRVTLHPLDGGRLPAGLLA</sequence>
<dbReference type="EMBL" id="BMVN01000066">
    <property type="protein sequence ID" value="GHA68731.1"/>
    <property type="molecule type" value="Genomic_DNA"/>
</dbReference>
<evidence type="ECO:0000256" key="1">
    <source>
        <dbReference type="SAM" id="MobiDB-lite"/>
    </source>
</evidence>
<dbReference type="PROSITE" id="PS50022">
    <property type="entry name" value="FA58C_3"/>
    <property type="match status" value="1"/>
</dbReference>
<name>A0ABQ3DA43_9ACTN</name>
<dbReference type="Proteomes" id="UP000653644">
    <property type="component" value="Unassembled WGS sequence"/>
</dbReference>
<dbReference type="Gene3D" id="2.60.120.260">
    <property type="entry name" value="Galactose-binding domain-like"/>
    <property type="match status" value="1"/>
</dbReference>
<reference evidence="4" key="1">
    <citation type="journal article" date="2019" name="Int. J. Syst. Evol. Microbiol.">
        <title>The Global Catalogue of Microorganisms (GCM) 10K type strain sequencing project: providing services to taxonomists for standard genome sequencing and annotation.</title>
        <authorList>
            <consortium name="The Broad Institute Genomics Platform"/>
            <consortium name="The Broad Institute Genome Sequencing Center for Infectious Disease"/>
            <person name="Wu L."/>
            <person name="Ma J."/>
        </authorList>
    </citation>
    <scope>NUCLEOTIDE SEQUENCE [LARGE SCALE GENOMIC DNA]</scope>
    <source>
        <strain evidence="4">JCM 4733</strain>
    </source>
</reference>
<feature type="region of interest" description="Disordered" evidence="1">
    <location>
        <begin position="1"/>
        <end position="59"/>
    </location>
</feature>
<dbReference type="SUPFAM" id="SSF49785">
    <property type="entry name" value="Galactose-binding domain-like"/>
    <property type="match status" value="1"/>
</dbReference>
<evidence type="ECO:0000259" key="2">
    <source>
        <dbReference type="PROSITE" id="PS50022"/>
    </source>
</evidence>
<protein>
    <recommendedName>
        <fullName evidence="2">F5/8 type C domain-containing protein</fullName>
    </recommendedName>
</protein>
<dbReference type="Pfam" id="PF00754">
    <property type="entry name" value="F5_F8_type_C"/>
    <property type="match status" value="1"/>
</dbReference>
<accession>A0ABQ3DA43</accession>
<organism evidence="3 4">
    <name type="scientific">Streptomyces canarius</name>
    <dbReference type="NCBI Taxonomy" id="285453"/>
    <lineage>
        <taxon>Bacteria</taxon>
        <taxon>Bacillati</taxon>
        <taxon>Actinomycetota</taxon>
        <taxon>Actinomycetes</taxon>
        <taxon>Kitasatosporales</taxon>
        <taxon>Streptomycetaceae</taxon>
        <taxon>Streptomyces</taxon>
    </lineage>
</organism>
<evidence type="ECO:0000313" key="3">
    <source>
        <dbReference type="EMBL" id="GHA68731.1"/>
    </source>
</evidence>
<gene>
    <name evidence="3" type="ORF">GCM10010345_85450</name>
</gene>
<comment type="caution">
    <text evidence="3">The sequence shown here is derived from an EMBL/GenBank/DDBJ whole genome shotgun (WGS) entry which is preliminary data.</text>
</comment>
<feature type="domain" description="F5/8 type C" evidence="2">
    <location>
        <begin position="4"/>
        <end position="104"/>
    </location>
</feature>
<evidence type="ECO:0000313" key="4">
    <source>
        <dbReference type="Proteomes" id="UP000653644"/>
    </source>
</evidence>